<dbReference type="EMBL" id="MK500339">
    <property type="protein sequence ID" value="QBK86967.1"/>
    <property type="molecule type" value="Genomic_DNA"/>
</dbReference>
<accession>A0A481YVN8</accession>
<keyword evidence="1" id="KW-1133">Transmembrane helix</keyword>
<sequence length="128" mass="13715">MPDRILPIAAGLLIAFLVSVAGQQCAKIPAPSTLALIVLVVYPLLLARRAADKKDRMILMGAFSFGVFVFALAYVFSIVEAHKRPSHVYLAAAFAVLLAGFLVAGHLSNPGLTSEVDLRDFVKSRIHG</sequence>
<gene>
    <name evidence="2" type="ORF">LCMAC103_03090</name>
</gene>
<proteinExistence type="predicted"/>
<evidence type="ECO:0000313" key="2">
    <source>
        <dbReference type="EMBL" id="QBK86967.1"/>
    </source>
</evidence>
<protein>
    <submittedName>
        <fullName evidence="2">Uncharacterized protein</fullName>
    </submittedName>
</protein>
<name>A0A481YVN8_9VIRU</name>
<reference evidence="2" key="1">
    <citation type="journal article" date="2019" name="MBio">
        <title>Virus Genomes from Deep Sea Sediments Expand the Ocean Megavirome and Support Independent Origins of Viral Gigantism.</title>
        <authorList>
            <person name="Backstrom D."/>
            <person name="Yutin N."/>
            <person name="Jorgensen S.L."/>
            <person name="Dharamshi J."/>
            <person name="Homa F."/>
            <person name="Zaremba-Niedwiedzka K."/>
            <person name="Spang A."/>
            <person name="Wolf Y.I."/>
            <person name="Koonin E.V."/>
            <person name="Ettema T.J."/>
        </authorList>
    </citation>
    <scope>NUCLEOTIDE SEQUENCE</scope>
</reference>
<evidence type="ECO:0000256" key="1">
    <source>
        <dbReference type="SAM" id="Phobius"/>
    </source>
</evidence>
<keyword evidence="1" id="KW-0472">Membrane</keyword>
<feature type="transmembrane region" description="Helical" evidence="1">
    <location>
        <begin position="58"/>
        <end position="76"/>
    </location>
</feature>
<keyword evidence="1" id="KW-0812">Transmembrane</keyword>
<organism evidence="2">
    <name type="scientific">Marseillevirus LCMAC103</name>
    <dbReference type="NCBI Taxonomy" id="2506604"/>
    <lineage>
        <taxon>Viruses</taxon>
        <taxon>Varidnaviria</taxon>
        <taxon>Bamfordvirae</taxon>
        <taxon>Nucleocytoviricota</taxon>
        <taxon>Megaviricetes</taxon>
        <taxon>Pimascovirales</taxon>
        <taxon>Pimascovirales incertae sedis</taxon>
        <taxon>Marseilleviridae</taxon>
    </lineage>
</organism>
<feature type="transmembrane region" description="Helical" evidence="1">
    <location>
        <begin position="88"/>
        <end position="107"/>
    </location>
</feature>
<feature type="transmembrane region" description="Helical" evidence="1">
    <location>
        <begin position="32"/>
        <end position="51"/>
    </location>
</feature>